<dbReference type="PROSITE" id="PS50016">
    <property type="entry name" value="ZF_PHD_2"/>
    <property type="match status" value="1"/>
</dbReference>
<feature type="compositionally biased region" description="Basic residues" evidence="7">
    <location>
        <begin position="327"/>
        <end position="337"/>
    </location>
</feature>
<evidence type="ECO:0000256" key="5">
    <source>
        <dbReference type="ARBA" id="ARBA00023242"/>
    </source>
</evidence>
<proteinExistence type="predicted"/>
<dbReference type="SUPFAM" id="SSF55729">
    <property type="entry name" value="Acyl-CoA N-acyltransferases (Nat)"/>
    <property type="match status" value="1"/>
</dbReference>
<dbReference type="InterPro" id="IPR011011">
    <property type="entry name" value="Znf_FYVE_PHD"/>
</dbReference>
<dbReference type="GO" id="GO:0003677">
    <property type="term" value="F:DNA binding"/>
    <property type="evidence" value="ECO:0007669"/>
    <property type="project" value="InterPro"/>
</dbReference>
<dbReference type="InterPro" id="IPR001965">
    <property type="entry name" value="Znf_PHD"/>
</dbReference>
<feature type="compositionally biased region" description="Basic and acidic residues" evidence="7">
    <location>
        <begin position="29"/>
        <end position="38"/>
    </location>
</feature>
<feature type="compositionally biased region" description="Polar residues" evidence="7">
    <location>
        <begin position="1165"/>
        <end position="1186"/>
    </location>
</feature>
<name>A0A2C9WMN8_MANES</name>
<dbReference type="InterPro" id="IPR017956">
    <property type="entry name" value="AT_hook_DNA-bd_motif"/>
</dbReference>
<accession>A0A2C9WMN8</accession>
<dbReference type="SMART" id="SM00249">
    <property type="entry name" value="PHD"/>
    <property type="match status" value="2"/>
</dbReference>
<evidence type="ECO:0000256" key="6">
    <source>
        <dbReference type="PROSITE-ProRule" id="PRU00146"/>
    </source>
</evidence>
<feature type="region of interest" description="Disordered" evidence="7">
    <location>
        <begin position="1"/>
        <end position="78"/>
    </location>
</feature>
<sequence>MREGLRSSVKLLAKTDDSESSPCQATVKMDVDSTEEKGFNSSDGKSPKLIGSLTEENKLVSAPKEEAEMNQIDGSTCGDCGAWSDTDEDVTDDRRKRNRINYEGECEDDSVKKLKVKDDAVDGKLQVVGRILRSGCTVKSGGGKKAEGGQSNDGFVGNLTRRDVFEDNGVKVQKEDTVHFDIRDTYLSGNMMRKKIVYTRGRPPKSLKSKFQQKWGDVAKEAIEQSAGRASVKKLKRKRGRPPKVLENYESEKWGGMEKEMIGLSASQAGCQKKNKEIENLKPRRGRPPKAQGSDLSDKRRAALEEEEVNKSAGRESNQLNNEARKKNLKRKRGRPPKVRDNYELLPAKEINCSDDDKEGKTKKKAEKMSRRRLQRQTVRDKIVELLLGAGWEIQYRPRNGREYKDAVYVNPEGRTHWSVTLAYRVLKKQYEDSEGNSNTSKPGFKFTPLPEEELSILTKVMTKERSDKNKKKKKWNQEKGVKTTELVTERKKWKLHKRKLGAVPGVNFKKLKRRTKLKTMHRRENDSTCTTAQGAAVSVRDHKQLEAHCRKRCALMVRNSQDRIQSETDGYVLYDGKQTVLAWMIGLGTVQLDEKVHYLKRRKTRAVLRGRITTDGIQCDCCSKTFTIAEFEAHAGGKSCQPFKNIYLETGASLFHCQLDSWNKQDESSRKGFHFVDIDGEDPNDDTCGICGDGGDLICCDGCPSTFHQSCLGIKKFPSGLWHCMFCLCKFCGMACGNMLQRDDDNASPLLALLTCCFCEEKYHRSCAQVKDTMSDDPDSSSFCGKTCQELYKRLHMLFGVKHDLDEGFSWTFLRRFDVGPDVSLSGMPQKVECNSKLAVALHIMDECFLPMVDHRSGVNLIHNIVYNFGSNFNRLNYSGFFTAILERGDEIIAAASIRIHGNHLAEMPFIGTRYMYRRQGMCRRLLSAIEMALCSLNIEKLVIPAVSELRETWTSVFGFKPLEGMSKKILRNMNMLVFPGVDMLQKPLLKHQFPGENMNPIEGLESTESGKVHTTEEMTNNFVGRSSAEFDFKGSIETGIPHSCSMINELAAIEPISLLMDGCLNDTSEVAIQSASTTECRELGVNSDNLDGRIGNIVKSHDAANDKQCGNEMVNNSDERYPGGFDLEDCSENNLPHSSNIIGESALVESVSLLPDGCLNDTSDVTTQSANPTKCHESGSTSGNPDKRNESNVKPHDSSHNTDEQMGNKMISNSDGRSSTGFDLKGSNYDSNMIGDRAAFEHDSVFLDGCLNDTSISIQGVNNIKFQVQQRVTSDILDGESKNIMNPLDSLCKVCKESEGEMINNSNGSDSAGFDLKSSSETNVIGEPAAAESVGLPDGCLNEASDLIIQERNKITCHDQSGTVSHNLDGINENIGSCPDSLCDAYEQVAKVTGQQNSLSASIIPPTDNALQELHVQLNNASEVGIQFSAESLIGSEAASHLGEFPRASSGGAENVSCEVKIDVSNVEHNPDSVGEDSMHMTAQIISSQSQDLATEYGVNVSDENAVLHESDTGVISRDGVKSTSSEACPRAQDALNVFFPALPVEQNFNSCQRNGPDGQETEIVAMDNVMASDVIVKPNSHGCMNNAICMSREVASSSCGDGVYGLKDMSAITQSDAISLDGVLISGKAHVNNKLLKPPGSGSELDRASVTQSNSESMCSSSSASGVALHCASGGVNSCSAPDVIMLSNQAN</sequence>
<dbReference type="SMART" id="SM00384">
    <property type="entry name" value="AT_hook"/>
    <property type="match status" value="4"/>
</dbReference>
<dbReference type="InterPro" id="IPR019787">
    <property type="entry name" value="Znf_PHD-finger"/>
</dbReference>
<dbReference type="Gramene" id="Manes.01G206700.9.v8.1">
    <property type="protein sequence ID" value="Manes.01G206700.9.v8.1.CDS"/>
    <property type="gene ID" value="Manes.01G206700.v8.1"/>
</dbReference>
<keyword evidence="10" id="KW-1185">Reference proteome</keyword>
<dbReference type="GO" id="GO:0005634">
    <property type="term" value="C:nucleus"/>
    <property type="evidence" value="ECO:0007669"/>
    <property type="project" value="UniProtKB-SubCell"/>
</dbReference>
<feature type="region of interest" description="Disordered" evidence="7">
    <location>
        <begin position="1165"/>
        <end position="1225"/>
    </location>
</feature>
<dbReference type="InterPro" id="IPR056511">
    <property type="entry name" value="IDM1_C"/>
</dbReference>
<dbReference type="InterPro" id="IPR054292">
    <property type="entry name" value="DUF7028"/>
</dbReference>
<dbReference type="Gene3D" id="3.30.40.10">
    <property type="entry name" value="Zinc/RING finger domain, C3HC4 (zinc finger)"/>
    <property type="match status" value="1"/>
</dbReference>
<dbReference type="EMBL" id="CM004387">
    <property type="protein sequence ID" value="OAY61661.1"/>
    <property type="molecule type" value="Genomic_DNA"/>
</dbReference>
<keyword evidence="2" id="KW-0479">Metal-binding</keyword>
<dbReference type="InterPro" id="IPR032308">
    <property type="entry name" value="TDBD"/>
</dbReference>
<evidence type="ECO:0000256" key="1">
    <source>
        <dbReference type="ARBA" id="ARBA00004123"/>
    </source>
</evidence>
<evidence type="ECO:0000259" key="8">
    <source>
        <dbReference type="PROSITE" id="PS50016"/>
    </source>
</evidence>
<dbReference type="OrthoDB" id="429143at2759"/>
<dbReference type="CDD" id="cd04301">
    <property type="entry name" value="NAT_SF"/>
    <property type="match status" value="1"/>
</dbReference>
<dbReference type="GO" id="GO:0003714">
    <property type="term" value="F:transcription corepressor activity"/>
    <property type="evidence" value="ECO:0007669"/>
    <property type="project" value="InterPro"/>
</dbReference>
<feature type="compositionally biased region" description="Basic residues" evidence="7">
    <location>
        <begin position="361"/>
        <end position="374"/>
    </location>
</feature>
<dbReference type="Pfam" id="PF16135">
    <property type="entry name" value="TDBD"/>
    <property type="match status" value="1"/>
</dbReference>
<feature type="region of interest" description="Disordered" evidence="7">
    <location>
        <begin position="277"/>
        <end position="374"/>
    </location>
</feature>
<evidence type="ECO:0000256" key="3">
    <source>
        <dbReference type="ARBA" id="ARBA00022771"/>
    </source>
</evidence>
<feature type="compositionally biased region" description="Basic and acidic residues" evidence="7">
    <location>
        <begin position="296"/>
        <end position="314"/>
    </location>
</feature>
<dbReference type="Pfam" id="PF23209">
    <property type="entry name" value="IDM1_C"/>
    <property type="match status" value="1"/>
</dbReference>
<comment type="caution">
    <text evidence="9">The sequence shown here is derived from an EMBL/GenBank/DDBJ whole genome shotgun (WGS) entry which is preliminary data.</text>
</comment>
<gene>
    <name evidence="9" type="ORF">MANES_01G206700v8</name>
</gene>
<protein>
    <recommendedName>
        <fullName evidence="8">PHD-type domain-containing protein</fullName>
    </recommendedName>
</protein>
<evidence type="ECO:0000256" key="7">
    <source>
        <dbReference type="SAM" id="MobiDB-lite"/>
    </source>
</evidence>
<dbReference type="SUPFAM" id="SSF57903">
    <property type="entry name" value="FYVE/PHD zinc finger"/>
    <property type="match status" value="1"/>
</dbReference>
<dbReference type="InterPro" id="IPR042163">
    <property type="entry name" value="PHF12"/>
</dbReference>
<feature type="compositionally biased region" description="Polar residues" evidence="7">
    <location>
        <begin position="1212"/>
        <end position="1223"/>
    </location>
</feature>
<dbReference type="PRINTS" id="PR00929">
    <property type="entry name" value="ATHOOK"/>
</dbReference>
<evidence type="ECO:0000313" key="9">
    <source>
        <dbReference type="EMBL" id="OAY61661.1"/>
    </source>
</evidence>
<feature type="domain" description="PHD-type" evidence="8">
    <location>
        <begin position="686"/>
        <end position="731"/>
    </location>
</feature>
<dbReference type="InterPro" id="IPR016181">
    <property type="entry name" value="Acyl_CoA_acyltransferase"/>
</dbReference>
<dbReference type="GO" id="GO:0008270">
    <property type="term" value="F:zinc ion binding"/>
    <property type="evidence" value="ECO:0007669"/>
    <property type="project" value="UniProtKB-KW"/>
</dbReference>
<organism evidence="9 10">
    <name type="scientific">Manihot esculenta</name>
    <name type="common">Cassava</name>
    <name type="synonym">Jatropha manihot</name>
    <dbReference type="NCBI Taxonomy" id="3983"/>
    <lineage>
        <taxon>Eukaryota</taxon>
        <taxon>Viridiplantae</taxon>
        <taxon>Streptophyta</taxon>
        <taxon>Embryophyta</taxon>
        <taxon>Tracheophyta</taxon>
        <taxon>Spermatophyta</taxon>
        <taxon>Magnoliopsida</taxon>
        <taxon>eudicotyledons</taxon>
        <taxon>Gunneridae</taxon>
        <taxon>Pentapetalae</taxon>
        <taxon>rosids</taxon>
        <taxon>fabids</taxon>
        <taxon>Malpighiales</taxon>
        <taxon>Euphorbiaceae</taxon>
        <taxon>Crotonoideae</taxon>
        <taxon>Manihoteae</taxon>
        <taxon>Manihot</taxon>
    </lineage>
</organism>
<evidence type="ECO:0000256" key="4">
    <source>
        <dbReference type="ARBA" id="ARBA00022833"/>
    </source>
</evidence>
<keyword evidence="5" id="KW-0539">Nucleus</keyword>
<dbReference type="Gramene" id="Manes.01G206700.2.v8.1">
    <property type="protein sequence ID" value="Manes.01G206700.2.v8.1.CDS"/>
    <property type="gene ID" value="Manes.01G206700.v8.1"/>
</dbReference>
<dbReference type="PANTHER" id="PTHR46309:SF1">
    <property type="entry name" value="PHD FINGER PROTEIN 12"/>
    <property type="match status" value="1"/>
</dbReference>
<keyword evidence="4" id="KW-0862">Zinc</keyword>
<dbReference type="Gramene" id="Manes.01G206700.3.v8.1">
    <property type="protein sequence ID" value="Manes.01G206700.3.v8.1.CDS"/>
    <property type="gene ID" value="Manes.01G206700.v8.1"/>
</dbReference>
<reference evidence="10" key="1">
    <citation type="journal article" date="2016" name="Nat. Biotechnol.">
        <title>Sequencing wild and cultivated cassava and related species reveals extensive interspecific hybridization and genetic diversity.</title>
        <authorList>
            <person name="Bredeson J.V."/>
            <person name="Lyons J.B."/>
            <person name="Prochnik S.E."/>
            <person name="Wu G.A."/>
            <person name="Ha C.M."/>
            <person name="Edsinger-Gonzales E."/>
            <person name="Grimwood J."/>
            <person name="Schmutz J."/>
            <person name="Rabbi I.Y."/>
            <person name="Egesi C."/>
            <person name="Nauluvula P."/>
            <person name="Lebot V."/>
            <person name="Ndunguru J."/>
            <person name="Mkamilo G."/>
            <person name="Bart R.S."/>
            <person name="Setter T.L."/>
            <person name="Gleadow R.M."/>
            <person name="Kulakow P."/>
            <person name="Ferguson M.E."/>
            <person name="Rounsley S."/>
            <person name="Rokhsar D.S."/>
        </authorList>
    </citation>
    <scope>NUCLEOTIDE SEQUENCE [LARGE SCALE GENOMIC DNA]</scope>
    <source>
        <strain evidence="10">cv. AM560-2</strain>
    </source>
</reference>
<evidence type="ECO:0000313" key="10">
    <source>
        <dbReference type="Proteomes" id="UP000091857"/>
    </source>
</evidence>
<dbReference type="Proteomes" id="UP000091857">
    <property type="component" value="Chromosome 1"/>
</dbReference>
<feature type="compositionally biased region" description="Basic and acidic residues" evidence="7">
    <location>
        <begin position="55"/>
        <end position="67"/>
    </location>
</feature>
<feature type="compositionally biased region" description="Basic and acidic residues" evidence="7">
    <location>
        <begin position="1187"/>
        <end position="1205"/>
    </location>
</feature>
<keyword evidence="3 6" id="KW-0863">Zinc-finger</keyword>
<dbReference type="STRING" id="3983.A0A2C9WMN8"/>
<evidence type="ECO:0000256" key="2">
    <source>
        <dbReference type="ARBA" id="ARBA00022723"/>
    </source>
</evidence>
<dbReference type="Gramene" id="Manes.01G206700.6.v8.1">
    <property type="protein sequence ID" value="Manes.01G206700.6.v8.1.CDS"/>
    <property type="gene ID" value="Manes.01G206700.v8.1"/>
</dbReference>
<dbReference type="Pfam" id="PF22970">
    <property type="entry name" value="DUF7028"/>
    <property type="match status" value="1"/>
</dbReference>
<dbReference type="Gramene" id="Manes.01G206700.4.v8.1">
    <property type="protein sequence ID" value="Manes.01G206700.4.v8.1.CDS"/>
    <property type="gene ID" value="Manes.01G206700.v8.1"/>
</dbReference>
<comment type="subcellular location">
    <subcellularLocation>
        <location evidence="1">Nucleus</location>
    </subcellularLocation>
</comment>
<dbReference type="PANTHER" id="PTHR46309">
    <property type="entry name" value="PHD FINGER PROTEIN 12"/>
    <property type="match status" value="1"/>
</dbReference>
<dbReference type="Pfam" id="PF00628">
    <property type="entry name" value="PHD"/>
    <property type="match status" value="1"/>
</dbReference>
<dbReference type="InterPro" id="IPR013083">
    <property type="entry name" value="Znf_RING/FYVE/PHD"/>
</dbReference>